<dbReference type="Proteomes" id="UP000485058">
    <property type="component" value="Unassembled WGS sequence"/>
</dbReference>
<comment type="cofactor">
    <cofactor evidence="1">
        <name>pyridoxal 5'-phosphate</name>
        <dbReference type="ChEBI" id="CHEBI:597326"/>
    </cofactor>
</comment>
<dbReference type="PANTHER" id="PTHR11751:SF373">
    <property type="entry name" value="GLUTAMATE--GLYOXYLATE AMINOTRANSFERASE 2"/>
    <property type="match status" value="1"/>
</dbReference>
<keyword evidence="7" id="KW-1185">Reference proteome</keyword>
<accession>A0A699YWH7</accession>
<comment type="caution">
    <text evidence="6">The sequence shown here is derived from an EMBL/GenBank/DDBJ whole genome shotgun (WGS) entry which is preliminary data.</text>
</comment>
<dbReference type="GO" id="GO:0008453">
    <property type="term" value="F:alanine-glyoxylate transaminase activity"/>
    <property type="evidence" value="ECO:0007669"/>
    <property type="project" value="TreeGrafter"/>
</dbReference>
<evidence type="ECO:0000256" key="5">
    <source>
        <dbReference type="ARBA" id="ARBA00022898"/>
    </source>
</evidence>
<name>A0A699YWH7_HAELA</name>
<keyword evidence="3 6" id="KW-0032">Aminotransferase</keyword>
<gene>
    <name evidence="6" type="ORF">HaLaN_06644</name>
</gene>
<feature type="non-terminal residue" evidence="6">
    <location>
        <position position="136"/>
    </location>
</feature>
<evidence type="ECO:0000256" key="3">
    <source>
        <dbReference type="ARBA" id="ARBA00022576"/>
    </source>
</evidence>
<dbReference type="GO" id="GO:0009853">
    <property type="term" value="P:photorespiration"/>
    <property type="evidence" value="ECO:0007669"/>
    <property type="project" value="TreeGrafter"/>
</dbReference>
<proteinExistence type="predicted"/>
<dbReference type="Gene3D" id="3.40.640.10">
    <property type="entry name" value="Type I PLP-dependent aspartate aminotransferase-like (Major domain)"/>
    <property type="match status" value="1"/>
</dbReference>
<organism evidence="6 7">
    <name type="scientific">Haematococcus lacustris</name>
    <name type="common">Green alga</name>
    <name type="synonym">Haematococcus pluvialis</name>
    <dbReference type="NCBI Taxonomy" id="44745"/>
    <lineage>
        <taxon>Eukaryota</taxon>
        <taxon>Viridiplantae</taxon>
        <taxon>Chlorophyta</taxon>
        <taxon>core chlorophytes</taxon>
        <taxon>Chlorophyceae</taxon>
        <taxon>CS clade</taxon>
        <taxon>Chlamydomonadales</taxon>
        <taxon>Haematococcaceae</taxon>
        <taxon>Haematococcus</taxon>
    </lineage>
</organism>
<keyword evidence="5" id="KW-0663">Pyridoxal phosphate</keyword>
<dbReference type="EMBL" id="BLLF01000381">
    <property type="protein sequence ID" value="GFH11184.1"/>
    <property type="molecule type" value="Genomic_DNA"/>
</dbReference>
<dbReference type="InterPro" id="IPR045088">
    <property type="entry name" value="ALAT1/2-like"/>
</dbReference>
<feature type="non-terminal residue" evidence="6">
    <location>
        <position position="1"/>
    </location>
</feature>
<evidence type="ECO:0000313" key="7">
    <source>
        <dbReference type="Proteomes" id="UP000485058"/>
    </source>
</evidence>
<dbReference type="InterPro" id="IPR015421">
    <property type="entry name" value="PyrdxlP-dep_Trfase_major"/>
</dbReference>
<evidence type="ECO:0000256" key="2">
    <source>
        <dbReference type="ARBA" id="ARBA00011738"/>
    </source>
</evidence>
<reference evidence="6 7" key="1">
    <citation type="submission" date="2020-02" db="EMBL/GenBank/DDBJ databases">
        <title>Draft genome sequence of Haematococcus lacustris strain NIES-144.</title>
        <authorList>
            <person name="Morimoto D."/>
            <person name="Nakagawa S."/>
            <person name="Yoshida T."/>
            <person name="Sawayama S."/>
        </authorList>
    </citation>
    <scope>NUCLEOTIDE SEQUENCE [LARGE SCALE GENOMIC DNA]</scope>
    <source>
        <strain evidence="6 7">NIES-144</strain>
    </source>
</reference>
<evidence type="ECO:0000256" key="1">
    <source>
        <dbReference type="ARBA" id="ARBA00001933"/>
    </source>
</evidence>
<comment type="subunit">
    <text evidence="2">Homodimer.</text>
</comment>
<keyword evidence="4 6" id="KW-0808">Transferase</keyword>
<dbReference type="GO" id="GO:0047958">
    <property type="term" value="F:glycine:2-oxoglutarate aminotransferase activity"/>
    <property type="evidence" value="ECO:0007669"/>
    <property type="project" value="TreeGrafter"/>
</dbReference>
<evidence type="ECO:0000313" key="6">
    <source>
        <dbReference type="EMBL" id="GFH11184.1"/>
    </source>
</evidence>
<dbReference type="GO" id="GO:0004021">
    <property type="term" value="F:L-alanine:2-oxoglutarate aminotransferase activity"/>
    <property type="evidence" value="ECO:0007669"/>
    <property type="project" value="TreeGrafter"/>
</dbReference>
<dbReference type="PANTHER" id="PTHR11751">
    <property type="entry name" value="ALANINE AMINOTRANSFERASE"/>
    <property type="match status" value="1"/>
</dbReference>
<sequence>MFTSEMSQTEQPAIIRLLQEVEGTMVYMHIPRRVSIGELSAVFEANDLNILSFGVEPGMHKGSFCGYFLVTDNLDQPLTVQHQDQLIAALQRELHGTGGECGLRGGYVEMSNIHPGALEQIYKCASINLCPNTIGQ</sequence>
<protein>
    <submittedName>
        <fullName evidence="6">Alanine aminotransferase</fullName>
    </submittedName>
</protein>
<dbReference type="AlphaFoldDB" id="A0A699YWH7"/>
<evidence type="ECO:0000256" key="4">
    <source>
        <dbReference type="ARBA" id="ARBA00022679"/>
    </source>
</evidence>